<reference evidence="1 2" key="1">
    <citation type="submission" date="2018-07" db="EMBL/GenBank/DDBJ databases">
        <title>Genomic Encyclopedia of Type Strains, Phase IV (KMG-IV): sequencing the most valuable type-strain genomes for metagenomic binning, comparative biology and taxonomic classification.</title>
        <authorList>
            <person name="Goeker M."/>
        </authorList>
    </citation>
    <scope>NUCLEOTIDE SEQUENCE [LARGE SCALE GENOMIC DNA]</scope>
    <source>
        <strain evidence="1 2">DSM 44290</strain>
    </source>
</reference>
<dbReference type="RefSeq" id="WP_067999360.1">
    <property type="nucleotide sequence ID" value="NZ_QQBC01000012.1"/>
</dbReference>
<proteinExistence type="predicted"/>
<dbReference type="AlphaFoldDB" id="A0A370HXV2"/>
<accession>A0A370HXV2</accession>
<keyword evidence="2" id="KW-1185">Reference proteome</keyword>
<dbReference type="STRING" id="1210086.GCA_001613105_03785"/>
<evidence type="ECO:0000313" key="1">
    <source>
        <dbReference type="EMBL" id="RDI62741.1"/>
    </source>
</evidence>
<organism evidence="1 2">
    <name type="scientific">Nocardia pseudobrasiliensis</name>
    <dbReference type="NCBI Taxonomy" id="45979"/>
    <lineage>
        <taxon>Bacteria</taxon>
        <taxon>Bacillati</taxon>
        <taxon>Actinomycetota</taxon>
        <taxon>Actinomycetes</taxon>
        <taxon>Mycobacteriales</taxon>
        <taxon>Nocardiaceae</taxon>
        <taxon>Nocardia</taxon>
    </lineage>
</organism>
<dbReference type="SUPFAM" id="SSF53335">
    <property type="entry name" value="S-adenosyl-L-methionine-dependent methyltransferases"/>
    <property type="match status" value="1"/>
</dbReference>
<evidence type="ECO:0008006" key="3">
    <source>
        <dbReference type="Google" id="ProtNLM"/>
    </source>
</evidence>
<evidence type="ECO:0000313" key="2">
    <source>
        <dbReference type="Proteomes" id="UP000254869"/>
    </source>
</evidence>
<comment type="caution">
    <text evidence="1">The sequence shown here is derived from an EMBL/GenBank/DDBJ whole genome shotgun (WGS) entry which is preliminary data.</text>
</comment>
<dbReference type="Gene3D" id="3.40.50.150">
    <property type="entry name" value="Vaccinia Virus protein VP39"/>
    <property type="match status" value="1"/>
</dbReference>
<gene>
    <name evidence="1" type="ORF">DFR76_11258</name>
</gene>
<name>A0A370HXV2_9NOCA</name>
<dbReference type="Proteomes" id="UP000254869">
    <property type="component" value="Unassembled WGS sequence"/>
</dbReference>
<dbReference type="EMBL" id="QQBC01000012">
    <property type="protein sequence ID" value="RDI62741.1"/>
    <property type="molecule type" value="Genomic_DNA"/>
</dbReference>
<protein>
    <recommendedName>
        <fullName evidence="3">Methyltransferase family protein</fullName>
    </recommendedName>
</protein>
<dbReference type="InterPro" id="IPR029063">
    <property type="entry name" value="SAM-dependent_MTases_sf"/>
</dbReference>
<dbReference type="PANTHER" id="PTHR39290">
    <property type="entry name" value="C3H1-TYPE DOMAIN-CONTAINING PROTEIN-RELATED"/>
    <property type="match status" value="1"/>
</dbReference>
<sequence>MTGLVLTARRRGELAELLGDEQRLRARYPRVAEYLDAAARLPGTGDEQVDAAFDLRLTHYLTGGASPSGNPYWDIVEPAVRTREGRRMIDGGRDSGSARLGYAETILQAHYAYAVPSPQTLRWIARFADGRTVVELGAGRGYWARLLAGAGVSVAAFDSHPPDRGTNASFPGREIWYPVGDLDAYAATPKADRVLLLCWPPGWGDLMASRALEEFEKGGGDRLVFIGEPRGGKTGIQAFFDRLDAMWRLESEDPQHVSWWNLSDGAQAWSRR</sequence>
<dbReference type="PANTHER" id="PTHR39290:SF6">
    <property type="entry name" value="S-ADENOSYL-L-METHIONINE-DEPENDENT METHYLTRANSFERASES SUPERFAMILY PROTEIN"/>
    <property type="match status" value="1"/>
</dbReference>